<sequence>MDLSVIRCVKVYYTKILTCRLLAASETKLTTKDELKQVTVLDAIRMLCSSWRNITEQCIKYSFKKAGFSFPAENECEEQPENEYDKPENESEHDMNEEDWHTVSGGLATCTFNEFVDADENLITSQLRKIGDIAAEINDGEEEDNDDEDVAIVPSTHTVTLEALETLRDYFQLISGSEGTFSSLDELEKTLFENSRKQKQSSIVYDFVRE</sequence>
<dbReference type="EMBL" id="BGPR01001100">
    <property type="protein sequence ID" value="GBM45422.1"/>
    <property type="molecule type" value="Genomic_DNA"/>
</dbReference>
<dbReference type="Proteomes" id="UP000499080">
    <property type="component" value="Unassembled WGS sequence"/>
</dbReference>
<organism evidence="2 3">
    <name type="scientific">Araneus ventricosus</name>
    <name type="common">Orbweaver spider</name>
    <name type="synonym">Epeira ventricosa</name>
    <dbReference type="NCBI Taxonomy" id="182803"/>
    <lineage>
        <taxon>Eukaryota</taxon>
        <taxon>Metazoa</taxon>
        <taxon>Ecdysozoa</taxon>
        <taxon>Arthropoda</taxon>
        <taxon>Chelicerata</taxon>
        <taxon>Arachnida</taxon>
        <taxon>Araneae</taxon>
        <taxon>Araneomorphae</taxon>
        <taxon>Entelegynae</taxon>
        <taxon>Araneoidea</taxon>
        <taxon>Araneidae</taxon>
        <taxon>Araneus</taxon>
    </lineage>
</organism>
<comment type="caution">
    <text evidence="2">The sequence shown here is derived from an EMBL/GenBank/DDBJ whole genome shotgun (WGS) entry which is preliminary data.</text>
</comment>
<evidence type="ECO:0000256" key="1">
    <source>
        <dbReference type="SAM" id="MobiDB-lite"/>
    </source>
</evidence>
<name>A0A4Y2FV81_ARAVE</name>
<feature type="region of interest" description="Disordered" evidence="1">
    <location>
        <begin position="74"/>
        <end position="95"/>
    </location>
</feature>
<evidence type="ECO:0008006" key="4">
    <source>
        <dbReference type="Google" id="ProtNLM"/>
    </source>
</evidence>
<dbReference type="OrthoDB" id="6469381at2759"/>
<reference evidence="2 3" key="1">
    <citation type="journal article" date="2019" name="Sci. Rep.">
        <title>Orb-weaving spider Araneus ventricosus genome elucidates the spidroin gene catalogue.</title>
        <authorList>
            <person name="Kono N."/>
            <person name="Nakamura H."/>
            <person name="Ohtoshi R."/>
            <person name="Moran D.A.P."/>
            <person name="Shinohara A."/>
            <person name="Yoshida Y."/>
            <person name="Fujiwara M."/>
            <person name="Mori M."/>
            <person name="Tomita M."/>
            <person name="Arakawa K."/>
        </authorList>
    </citation>
    <scope>NUCLEOTIDE SEQUENCE [LARGE SCALE GENOMIC DNA]</scope>
</reference>
<evidence type="ECO:0000313" key="3">
    <source>
        <dbReference type="Proteomes" id="UP000499080"/>
    </source>
</evidence>
<feature type="compositionally biased region" description="Basic and acidic residues" evidence="1">
    <location>
        <begin position="83"/>
        <end position="95"/>
    </location>
</feature>
<protein>
    <recommendedName>
        <fullName evidence="4">DDE-1 domain-containing protein</fullName>
    </recommendedName>
</protein>
<evidence type="ECO:0000313" key="2">
    <source>
        <dbReference type="EMBL" id="GBM45422.1"/>
    </source>
</evidence>
<proteinExistence type="predicted"/>
<gene>
    <name evidence="2" type="ORF">AVEN_56265_1</name>
</gene>
<accession>A0A4Y2FV81</accession>
<dbReference type="AlphaFoldDB" id="A0A4Y2FV81"/>
<keyword evidence="3" id="KW-1185">Reference proteome</keyword>